<evidence type="ECO:0000256" key="1">
    <source>
        <dbReference type="ARBA" id="ARBA00023125"/>
    </source>
</evidence>
<accession>A0A160IQ10</accession>
<dbReference type="PROSITE" id="PS50977">
    <property type="entry name" value="HTH_TETR_2"/>
    <property type="match status" value="1"/>
</dbReference>
<dbReference type="Proteomes" id="UP000076623">
    <property type="component" value="Chromosome"/>
</dbReference>
<dbReference type="SUPFAM" id="SSF46689">
    <property type="entry name" value="Homeodomain-like"/>
    <property type="match status" value="1"/>
</dbReference>
<feature type="DNA-binding region" description="H-T-H motif" evidence="2">
    <location>
        <begin position="29"/>
        <end position="48"/>
    </location>
</feature>
<dbReference type="GO" id="GO:0003677">
    <property type="term" value="F:DNA binding"/>
    <property type="evidence" value="ECO:0007669"/>
    <property type="project" value="UniProtKB-UniRule"/>
</dbReference>
<dbReference type="EMBL" id="CP015378">
    <property type="protein sequence ID" value="ANC78160.1"/>
    <property type="molecule type" value="Genomic_DNA"/>
</dbReference>
<feature type="domain" description="HTH tetR-type" evidence="3">
    <location>
        <begin position="6"/>
        <end position="66"/>
    </location>
</feature>
<dbReference type="KEGG" id="fpn:ABE65_015685"/>
<dbReference type="Pfam" id="PF00440">
    <property type="entry name" value="TetR_N"/>
    <property type="match status" value="1"/>
</dbReference>
<evidence type="ECO:0000259" key="3">
    <source>
        <dbReference type="PROSITE" id="PS50977"/>
    </source>
</evidence>
<keyword evidence="1 2" id="KW-0238">DNA-binding</keyword>
<keyword evidence="5" id="KW-1185">Reference proteome</keyword>
<dbReference type="PANTHER" id="PTHR43479:SF11">
    <property type="entry name" value="ACREF_ENVCD OPERON REPRESSOR-RELATED"/>
    <property type="match status" value="1"/>
</dbReference>
<evidence type="ECO:0000256" key="2">
    <source>
        <dbReference type="PROSITE-ProRule" id="PRU00335"/>
    </source>
</evidence>
<dbReference type="PRINTS" id="PR00455">
    <property type="entry name" value="HTHTETR"/>
</dbReference>
<sequence length="228" mass="26589">MKTDPMETKLKIAEAAIALFTSQGFKGTTIRQIAKKAGVNIALISYHYGGKKGLLEELITSFFEGYIRRIEIIYHTSSSPTVKGSFIEVVEALLIYQQRNLPLARFVYREMTLDSTLVRELMSTYLVKEKYFLQTLFEKGMKKKEFRRQPVDFLTIQFKDMMMLPFLHPLYLAEVYQISAETETFIQPYKKWMMNWFDKCVCISERKNPLLSAVQKPLFGSIQEKWGS</sequence>
<dbReference type="SUPFAM" id="SSF48498">
    <property type="entry name" value="Tetracyclin repressor-like, C-terminal domain"/>
    <property type="match status" value="1"/>
</dbReference>
<reference evidence="4 5" key="1">
    <citation type="submission" date="2016-04" db="EMBL/GenBank/DDBJ databases">
        <title>Complete genome sequence of Fictibacillus phosphorivorans G25-29, a strain toxic to nematodes.</title>
        <authorList>
            <person name="Zheng Z."/>
        </authorList>
    </citation>
    <scope>NUCLEOTIDE SEQUENCE [LARGE SCALE GENOMIC DNA]</scope>
    <source>
        <strain evidence="4 5">G25-29</strain>
    </source>
</reference>
<name>A0A160IQ10_9BACL</name>
<evidence type="ECO:0000313" key="5">
    <source>
        <dbReference type="Proteomes" id="UP000076623"/>
    </source>
</evidence>
<dbReference type="InterPro" id="IPR036271">
    <property type="entry name" value="Tet_transcr_reg_TetR-rel_C_sf"/>
</dbReference>
<dbReference type="PANTHER" id="PTHR43479">
    <property type="entry name" value="ACREF/ENVCD OPERON REPRESSOR-RELATED"/>
    <property type="match status" value="1"/>
</dbReference>
<organism evidence="4 5">
    <name type="scientific">Fictibacillus phosphorivorans</name>
    <dbReference type="NCBI Taxonomy" id="1221500"/>
    <lineage>
        <taxon>Bacteria</taxon>
        <taxon>Bacillati</taxon>
        <taxon>Bacillota</taxon>
        <taxon>Bacilli</taxon>
        <taxon>Bacillales</taxon>
        <taxon>Fictibacillaceae</taxon>
        <taxon>Fictibacillus</taxon>
    </lineage>
</organism>
<dbReference type="AlphaFoldDB" id="A0A160IQ10"/>
<proteinExistence type="predicted"/>
<protein>
    <recommendedName>
        <fullName evidence="3">HTH tetR-type domain-containing protein</fullName>
    </recommendedName>
</protein>
<dbReference type="InterPro" id="IPR009057">
    <property type="entry name" value="Homeodomain-like_sf"/>
</dbReference>
<dbReference type="NCBIfam" id="NF037937">
    <property type="entry name" value="septum_RefZ"/>
    <property type="match status" value="1"/>
</dbReference>
<evidence type="ECO:0000313" key="4">
    <source>
        <dbReference type="EMBL" id="ANC78160.1"/>
    </source>
</evidence>
<gene>
    <name evidence="4" type="ORF">ABE65_015685</name>
</gene>
<dbReference type="RefSeq" id="WP_066396843.1">
    <property type="nucleotide sequence ID" value="NZ_CP015378.1"/>
</dbReference>
<dbReference type="InterPro" id="IPR001647">
    <property type="entry name" value="HTH_TetR"/>
</dbReference>
<dbReference type="STRING" id="1221500.ABE65_015685"/>
<dbReference type="InterPro" id="IPR050624">
    <property type="entry name" value="HTH-type_Tx_Regulator"/>
</dbReference>
<dbReference type="Gene3D" id="1.10.357.10">
    <property type="entry name" value="Tetracycline Repressor, domain 2"/>
    <property type="match status" value="1"/>
</dbReference>